<gene>
    <name evidence="9" type="ORF">QJS04_geneDACA001202</name>
</gene>
<evidence type="ECO:0000256" key="8">
    <source>
        <dbReference type="SAM" id="MobiDB-lite"/>
    </source>
</evidence>
<evidence type="ECO:0000256" key="2">
    <source>
        <dbReference type="ARBA" id="ARBA00006168"/>
    </source>
</evidence>
<dbReference type="InterPro" id="IPR047854">
    <property type="entry name" value="RFC_lid"/>
</dbReference>
<dbReference type="InterPro" id="IPR027417">
    <property type="entry name" value="P-loop_NTPase"/>
</dbReference>
<reference evidence="9" key="2">
    <citation type="submission" date="2023-06" db="EMBL/GenBank/DDBJ databases">
        <authorList>
            <person name="Ma L."/>
            <person name="Liu K.-W."/>
            <person name="Li Z."/>
            <person name="Hsiao Y.-Y."/>
            <person name="Qi Y."/>
            <person name="Fu T."/>
            <person name="Tang G."/>
            <person name="Zhang D."/>
            <person name="Sun W.-H."/>
            <person name="Liu D.-K."/>
            <person name="Li Y."/>
            <person name="Chen G.-Z."/>
            <person name="Liu X.-D."/>
            <person name="Liao X.-Y."/>
            <person name="Jiang Y.-T."/>
            <person name="Yu X."/>
            <person name="Hao Y."/>
            <person name="Huang J."/>
            <person name="Zhao X.-W."/>
            <person name="Ke S."/>
            <person name="Chen Y.-Y."/>
            <person name="Wu W.-L."/>
            <person name="Hsu J.-L."/>
            <person name="Lin Y.-F."/>
            <person name="Huang M.-D."/>
            <person name="Li C.-Y."/>
            <person name="Huang L."/>
            <person name="Wang Z.-W."/>
            <person name="Zhao X."/>
            <person name="Zhong W.-Y."/>
            <person name="Peng D.-H."/>
            <person name="Ahmad S."/>
            <person name="Lan S."/>
            <person name="Zhang J.-S."/>
            <person name="Tsai W.-C."/>
            <person name="Van De Peer Y."/>
            <person name="Liu Z.-J."/>
        </authorList>
    </citation>
    <scope>NUCLEOTIDE SEQUENCE</scope>
    <source>
        <strain evidence="9">SCP</strain>
        <tissue evidence="9">Leaves</tissue>
    </source>
</reference>
<evidence type="ECO:0000256" key="7">
    <source>
        <dbReference type="ARBA" id="ARBA00023306"/>
    </source>
</evidence>
<dbReference type="AlphaFoldDB" id="A0AAV9AE31"/>
<dbReference type="GO" id="GO:0003682">
    <property type="term" value="F:chromatin binding"/>
    <property type="evidence" value="ECO:0007669"/>
    <property type="project" value="TreeGrafter"/>
</dbReference>
<dbReference type="GO" id="GO:0006281">
    <property type="term" value="P:DNA repair"/>
    <property type="evidence" value="ECO:0007669"/>
    <property type="project" value="InterPro"/>
</dbReference>
<keyword evidence="5" id="KW-0067">ATP-binding</keyword>
<dbReference type="InterPro" id="IPR004582">
    <property type="entry name" value="Checkpoint_prot_Rad17_Rad24"/>
</dbReference>
<dbReference type="Proteomes" id="UP001179952">
    <property type="component" value="Unassembled WGS sequence"/>
</dbReference>
<dbReference type="Gene3D" id="1.10.8.60">
    <property type="match status" value="1"/>
</dbReference>
<dbReference type="Pfam" id="PF03215">
    <property type="entry name" value="Rad17"/>
    <property type="match status" value="1"/>
</dbReference>
<keyword evidence="6" id="KW-0539">Nucleus</keyword>
<dbReference type="GO" id="GO:0000077">
    <property type="term" value="P:DNA damage checkpoint signaling"/>
    <property type="evidence" value="ECO:0007669"/>
    <property type="project" value="TreeGrafter"/>
</dbReference>
<evidence type="ECO:0000256" key="4">
    <source>
        <dbReference type="ARBA" id="ARBA00022763"/>
    </source>
</evidence>
<keyword evidence="10" id="KW-1185">Reference proteome</keyword>
<dbReference type="GO" id="GO:0005524">
    <property type="term" value="F:ATP binding"/>
    <property type="evidence" value="ECO:0007669"/>
    <property type="project" value="UniProtKB-KW"/>
</dbReference>
<evidence type="ECO:0000313" key="9">
    <source>
        <dbReference type="EMBL" id="KAK1262237.1"/>
    </source>
</evidence>
<name>A0AAV9AE31_ACOGR</name>
<keyword evidence="3" id="KW-0547">Nucleotide-binding</keyword>
<feature type="compositionally biased region" description="Acidic residues" evidence="8">
    <location>
        <begin position="624"/>
        <end position="634"/>
    </location>
</feature>
<dbReference type="GO" id="GO:0033314">
    <property type="term" value="P:mitotic DNA replication checkpoint signaling"/>
    <property type="evidence" value="ECO:0007669"/>
    <property type="project" value="TreeGrafter"/>
</dbReference>
<feature type="region of interest" description="Disordered" evidence="8">
    <location>
        <begin position="605"/>
        <end position="634"/>
    </location>
</feature>
<reference evidence="9" key="1">
    <citation type="journal article" date="2023" name="Nat. Commun.">
        <title>Diploid and tetraploid genomes of Acorus and the evolution of monocots.</title>
        <authorList>
            <person name="Ma L."/>
            <person name="Liu K.W."/>
            <person name="Li Z."/>
            <person name="Hsiao Y.Y."/>
            <person name="Qi Y."/>
            <person name="Fu T."/>
            <person name="Tang G.D."/>
            <person name="Zhang D."/>
            <person name="Sun W.H."/>
            <person name="Liu D.K."/>
            <person name="Li Y."/>
            <person name="Chen G.Z."/>
            <person name="Liu X.D."/>
            <person name="Liao X.Y."/>
            <person name="Jiang Y.T."/>
            <person name="Yu X."/>
            <person name="Hao Y."/>
            <person name="Huang J."/>
            <person name="Zhao X.W."/>
            <person name="Ke S."/>
            <person name="Chen Y.Y."/>
            <person name="Wu W.L."/>
            <person name="Hsu J.L."/>
            <person name="Lin Y.F."/>
            <person name="Huang M.D."/>
            <person name="Li C.Y."/>
            <person name="Huang L."/>
            <person name="Wang Z.W."/>
            <person name="Zhao X."/>
            <person name="Zhong W.Y."/>
            <person name="Peng D.H."/>
            <person name="Ahmad S."/>
            <person name="Lan S."/>
            <person name="Zhang J.S."/>
            <person name="Tsai W.C."/>
            <person name="Van de Peer Y."/>
            <person name="Liu Z.J."/>
        </authorList>
    </citation>
    <scope>NUCLEOTIDE SEQUENCE</scope>
    <source>
        <strain evidence="9">SCP</strain>
    </source>
</reference>
<comment type="similarity">
    <text evidence="2">Belongs to the rad17/RAD24 family.</text>
</comment>
<dbReference type="GO" id="GO:0005634">
    <property type="term" value="C:nucleus"/>
    <property type="evidence" value="ECO:0007669"/>
    <property type="project" value="UniProtKB-SubCell"/>
</dbReference>
<keyword evidence="7" id="KW-0131">Cell cycle</keyword>
<comment type="caution">
    <text evidence="9">The sequence shown here is derived from an EMBL/GenBank/DDBJ whole genome shotgun (WGS) entry which is preliminary data.</text>
</comment>
<evidence type="ECO:0000256" key="6">
    <source>
        <dbReference type="ARBA" id="ARBA00023242"/>
    </source>
</evidence>
<dbReference type="GO" id="GO:0003689">
    <property type="term" value="F:DNA clamp loader activity"/>
    <property type="evidence" value="ECO:0007669"/>
    <property type="project" value="TreeGrafter"/>
</dbReference>
<keyword evidence="4" id="KW-0227">DNA damage</keyword>
<dbReference type="CDD" id="cd18140">
    <property type="entry name" value="HLD_clamp_RFC"/>
    <property type="match status" value="1"/>
</dbReference>
<comment type="subcellular location">
    <subcellularLocation>
        <location evidence="1">Nucleus</location>
    </subcellularLocation>
</comment>
<dbReference type="SUPFAM" id="SSF52540">
    <property type="entry name" value="P-loop containing nucleoside triphosphate hydrolases"/>
    <property type="match status" value="1"/>
</dbReference>
<feature type="region of interest" description="Disordered" evidence="8">
    <location>
        <begin position="1"/>
        <end position="61"/>
    </location>
</feature>
<accession>A0AAV9AE31</accession>
<evidence type="ECO:0000256" key="1">
    <source>
        <dbReference type="ARBA" id="ARBA00004123"/>
    </source>
</evidence>
<dbReference type="FunFam" id="3.40.50.300:FF:001661">
    <property type="entry name" value="RAD17 checkpoint clamp loader component"/>
    <property type="match status" value="1"/>
</dbReference>
<feature type="compositionally biased region" description="Basic and acidic residues" evidence="8">
    <location>
        <begin position="611"/>
        <end position="622"/>
    </location>
</feature>
<dbReference type="EMBL" id="JAUJYN010000010">
    <property type="protein sequence ID" value="KAK1262237.1"/>
    <property type="molecule type" value="Genomic_DNA"/>
</dbReference>
<organism evidence="9 10">
    <name type="scientific">Acorus gramineus</name>
    <name type="common">Dwarf sweet flag</name>
    <dbReference type="NCBI Taxonomy" id="55184"/>
    <lineage>
        <taxon>Eukaryota</taxon>
        <taxon>Viridiplantae</taxon>
        <taxon>Streptophyta</taxon>
        <taxon>Embryophyta</taxon>
        <taxon>Tracheophyta</taxon>
        <taxon>Spermatophyta</taxon>
        <taxon>Magnoliopsida</taxon>
        <taxon>Liliopsida</taxon>
        <taxon>Acoraceae</taxon>
        <taxon>Acorus</taxon>
    </lineage>
</organism>
<dbReference type="Gene3D" id="3.40.50.300">
    <property type="entry name" value="P-loop containing nucleotide triphosphate hydrolases"/>
    <property type="match status" value="1"/>
</dbReference>
<evidence type="ECO:0000313" key="10">
    <source>
        <dbReference type="Proteomes" id="UP001179952"/>
    </source>
</evidence>
<feature type="compositionally biased region" description="Basic residues" evidence="8">
    <location>
        <begin position="37"/>
        <end position="49"/>
    </location>
</feature>
<evidence type="ECO:0000256" key="5">
    <source>
        <dbReference type="ARBA" id="ARBA00022840"/>
    </source>
</evidence>
<sequence>MGKRRVTIVLSSDENDNDDERDGMHHSSSKLGSGSRSKSRSSNRSKKNKTSKDTTVSIEESGMGSLKSGELFSMQINFDMLSEDFSSCLHGYNRVPGFGWSDGKELWVDKYEPCSLPELAVHKKKVEEVKIWLEERMQTSKEVYRNQTLVITGPAGVGKSATVLVIASHLGVELCEWKTPTPTLWKEHLHSANLGIRYMSKLDEFETFIEHIRKYPVLPSASMGRSRKPIIILIDDLPVTNGRVACERLSKCLNALVRTTQVPTVILMTEYSKYDRGDSTSNSGDEILTSLEKAGAHRVAFNPLTVNSIKKTLSRICKDEKCDLNSYWIDHIAKASGGDIRHAITSLQYFCLRPELIPSSPVSSMTTTQLTGKSDKLNTFSNLSLDEDEFAANGLLPSFGRDETLTLFHALGKFLHNKRETANASGVQDPFILKERFARLPLKMDDPEKILSQAHGQARPITDFLYENVLDFISDEAIEDAWVVASYLSDVDYLLSVMHPTRSWMNSGQHDLGNIIQSVAASVAARGVLYGNSQPSPSRWHSIRSPKLWQAEQSLRYNKNELIAGRYKVHNSQSLCGVIEMATEYQPTLKCLGFRAAKAVEAQRESIQGCRAEENDSDRMSSDDASEEDEIEDC</sequence>
<dbReference type="PANTHER" id="PTHR12172:SF0">
    <property type="entry name" value="CELL CYCLE CHECKPOINT PROTEIN RAD17"/>
    <property type="match status" value="1"/>
</dbReference>
<dbReference type="PANTHER" id="PTHR12172">
    <property type="entry name" value="CELL CYCLE CHECKPOINT PROTEIN RAD17"/>
    <property type="match status" value="1"/>
</dbReference>
<proteinExistence type="inferred from homology"/>
<evidence type="ECO:0000256" key="3">
    <source>
        <dbReference type="ARBA" id="ARBA00022741"/>
    </source>
</evidence>
<protein>
    <submittedName>
        <fullName evidence="9">Cell cycle checkpoint protein RAD17</fullName>
    </submittedName>
</protein>